<dbReference type="SUPFAM" id="SSF48452">
    <property type="entry name" value="TPR-like"/>
    <property type="match status" value="1"/>
</dbReference>
<evidence type="ECO:0000313" key="2">
    <source>
        <dbReference type="EMBL" id="GHG84490.1"/>
    </source>
</evidence>
<gene>
    <name evidence="2" type="ORF">GCM10010961_10630</name>
</gene>
<reference evidence="2" key="1">
    <citation type="journal article" date="2014" name="Int. J. Syst. Evol. Microbiol.">
        <title>Complete genome sequence of Corynebacterium casei LMG S-19264T (=DSM 44701T), isolated from a smear-ripened cheese.</title>
        <authorList>
            <consortium name="US DOE Joint Genome Institute (JGI-PGF)"/>
            <person name="Walter F."/>
            <person name="Albersmeier A."/>
            <person name="Kalinowski J."/>
            <person name="Ruckert C."/>
        </authorList>
    </citation>
    <scope>NUCLEOTIDE SEQUENCE</scope>
    <source>
        <strain evidence="2">CGMCC 1.7081</strain>
    </source>
</reference>
<feature type="repeat" description="TPR" evidence="1">
    <location>
        <begin position="35"/>
        <end position="68"/>
    </location>
</feature>
<comment type="caution">
    <text evidence="2">The sequence shown here is derived from an EMBL/GenBank/DDBJ whole genome shotgun (WGS) entry which is preliminary data.</text>
</comment>
<sequence length="185" mass="19405">MMAGLEKLPALLAAGDWAAAEAVLKRAARARGAGAAIFYNLGKVYLEQGRAAPAMTWLARATGADPTHARAWFELGRAALLAEDFASAERGFDRALALVPGDMDARRNLGRVLLRRGGFTRARAIWAPLAGEPEADAALYHAAAEAGDAEAADLLAALLARPEARALALKTLVQTAKGTLPLQLP</sequence>
<name>A0A8J3H433_9RHOB</name>
<feature type="repeat" description="TPR" evidence="1">
    <location>
        <begin position="69"/>
        <end position="102"/>
    </location>
</feature>
<proteinExistence type="predicted"/>
<dbReference type="PROSITE" id="PS50005">
    <property type="entry name" value="TPR"/>
    <property type="match status" value="2"/>
</dbReference>
<accession>A0A8J3H433</accession>
<dbReference type="EMBL" id="BNAP01000003">
    <property type="protein sequence ID" value="GHG84490.1"/>
    <property type="molecule type" value="Genomic_DNA"/>
</dbReference>
<reference evidence="2" key="2">
    <citation type="submission" date="2020-09" db="EMBL/GenBank/DDBJ databases">
        <authorList>
            <person name="Sun Q."/>
            <person name="Zhou Y."/>
        </authorList>
    </citation>
    <scope>NUCLEOTIDE SEQUENCE</scope>
    <source>
        <strain evidence="2">CGMCC 1.7081</strain>
    </source>
</reference>
<protein>
    <recommendedName>
        <fullName evidence="4">Tetratricopeptide repeat-containing protein</fullName>
    </recommendedName>
</protein>
<keyword evidence="3" id="KW-1185">Reference proteome</keyword>
<evidence type="ECO:0000313" key="3">
    <source>
        <dbReference type="Proteomes" id="UP000611500"/>
    </source>
</evidence>
<dbReference type="Gene3D" id="1.25.40.10">
    <property type="entry name" value="Tetratricopeptide repeat domain"/>
    <property type="match status" value="1"/>
</dbReference>
<organism evidence="2 3">
    <name type="scientific">Pseudodonghicola xiamenensis</name>
    <dbReference type="NCBI Taxonomy" id="337702"/>
    <lineage>
        <taxon>Bacteria</taxon>
        <taxon>Pseudomonadati</taxon>
        <taxon>Pseudomonadota</taxon>
        <taxon>Alphaproteobacteria</taxon>
        <taxon>Rhodobacterales</taxon>
        <taxon>Paracoccaceae</taxon>
        <taxon>Pseudodonghicola</taxon>
    </lineage>
</organism>
<evidence type="ECO:0008006" key="4">
    <source>
        <dbReference type="Google" id="ProtNLM"/>
    </source>
</evidence>
<keyword evidence="1" id="KW-0802">TPR repeat</keyword>
<dbReference type="Pfam" id="PF14559">
    <property type="entry name" value="TPR_19"/>
    <property type="match status" value="1"/>
</dbReference>
<evidence type="ECO:0000256" key="1">
    <source>
        <dbReference type="PROSITE-ProRule" id="PRU00339"/>
    </source>
</evidence>
<dbReference type="SMART" id="SM00028">
    <property type="entry name" value="TPR"/>
    <property type="match status" value="2"/>
</dbReference>
<dbReference type="InterPro" id="IPR019734">
    <property type="entry name" value="TPR_rpt"/>
</dbReference>
<dbReference type="Pfam" id="PF13432">
    <property type="entry name" value="TPR_16"/>
    <property type="match status" value="1"/>
</dbReference>
<dbReference type="AlphaFoldDB" id="A0A8J3H433"/>
<dbReference type="InterPro" id="IPR011990">
    <property type="entry name" value="TPR-like_helical_dom_sf"/>
</dbReference>
<dbReference type="Proteomes" id="UP000611500">
    <property type="component" value="Unassembled WGS sequence"/>
</dbReference>